<gene>
    <name evidence="3" type="ORF">BDZ94DRAFT_1260361</name>
</gene>
<feature type="non-terminal residue" evidence="3">
    <location>
        <position position="419"/>
    </location>
</feature>
<name>A0A9P5Y5V7_9AGAR</name>
<dbReference type="Proteomes" id="UP000807353">
    <property type="component" value="Unassembled WGS sequence"/>
</dbReference>
<sequence>MNNQVRNETADPQVRAKLGVHNHVKQLERENAALRKTIRTLLAQDSDDQGSDNGRNASDDELDAEPGDGTNEFVPRDPILEDSTFRCIECAWEVVDGYCQSCCTEHNWEEEFVARVQLSISTYSDALHSDRSRTRRGTTPLRECPPYLNIPLIYREDWRVPGRFEEYESLISRGATRLMCETFHLEYSEETGIFAWADGDLYEQFAGPQMQKGDFWKIYLGRCVVLDEEDLDGASFIEGLLEEVLLFPPFDGFGVWETVEESPGIWVTRPVMTADPDEAIDDFYSESNYIDDDMDSDDMDRDVGDAELVPPVALPINTGPVISVDFYDTMDEDVDDEADEEADAQSLTDVIVVDDPGLSWQAGIPDVDWPEVGVFGERDVEGSAPRRPSPEPSDESGSEADSDFDSDEVLSGDEDVLGL</sequence>
<accession>A0A9P5Y5V7</accession>
<organism evidence="3 4">
    <name type="scientific">Collybia nuda</name>
    <dbReference type="NCBI Taxonomy" id="64659"/>
    <lineage>
        <taxon>Eukaryota</taxon>
        <taxon>Fungi</taxon>
        <taxon>Dikarya</taxon>
        <taxon>Basidiomycota</taxon>
        <taxon>Agaricomycotina</taxon>
        <taxon>Agaricomycetes</taxon>
        <taxon>Agaricomycetidae</taxon>
        <taxon>Agaricales</taxon>
        <taxon>Tricholomatineae</taxon>
        <taxon>Clitocybaceae</taxon>
        <taxon>Collybia</taxon>
    </lineage>
</organism>
<feature type="region of interest" description="Disordered" evidence="1">
    <location>
        <begin position="41"/>
        <end position="76"/>
    </location>
</feature>
<dbReference type="Pfam" id="PF26609">
    <property type="entry name" value="DUF8191"/>
    <property type="match status" value="1"/>
</dbReference>
<proteinExistence type="predicted"/>
<feature type="region of interest" description="Disordered" evidence="1">
    <location>
        <begin position="359"/>
        <end position="419"/>
    </location>
</feature>
<dbReference type="AlphaFoldDB" id="A0A9P5Y5V7"/>
<evidence type="ECO:0000256" key="1">
    <source>
        <dbReference type="SAM" id="MobiDB-lite"/>
    </source>
</evidence>
<evidence type="ECO:0000313" key="3">
    <source>
        <dbReference type="EMBL" id="KAF9462795.1"/>
    </source>
</evidence>
<evidence type="ECO:0000313" key="4">
    <source>
        <dbReference type="Proteomes" id="UP000807353"/>
    </source>
</evidence>
<evidence type="ECO:0000259" key="2">
    <source>
        <dbReference type="Pfam" id="PF26609"/>
    </source>
</evidence>
<keyword evidence="4" id="KW-1185">Reference proteome</keyword>
<feature type="domain" description="DUF8191" evidence="2">
    <location>
        <begin position="170"/>
        <end position="244"/>
    </location>
</feature>
<feature type="region of interest" description="Disordered" evidence="1">
    <location>
        <begin position="1"/>
        <end position="21"/>
    </location>
</feature>
<dbReference type="EMBL" id="MU150268">
    <property type="protein sequence ID" value="KAF9462795.1"/>
    <property type="molecule type" value="Genomic_DNA"/>
</dbReference>
<feature type="compositionally biased region" description="Acidic residues" evidence="1">
    <location>
        <begin position="392"/>
        <end position="419"/>
    </location>
</feature>
<protein>
    <recommendedName>
        <fullName evidence="2">DUF8191 domain-containing protein</fullName>
    </recommendedName>
</protein>
<reference evidence="3" key="1">
    <citation type="submission" date="2020-11" db="EMBL/GenBank/DDBJ databases">
        <authorList>
            <consortium name="DOE Joint Genome Institute"/>
            <person name="Ahrendt S."/>
            <person name="Riley R."/>
            <person name="Andreopoulos W."/>
            <person name="Labutti K."/>
            <person name="Pangilinan J."/>
            <person name="Ruiz-Duenas F.J."/>
            <person name="Barrasa J.M."/>
            <person name="Sanchez-Garcia M."/>
            <person name="Camarero S."/>
            <person name="Miyauchi S."/>
            <person name="Serrano A."/>
            <person name="Linde D."/>
            <person name="Babiker R."/>
            <person name="Drula E."/>
            <person name="Ayuso-Fernandez I."/>
            <person name="Pacheco R."/>
            <person name="Padilla G."/>
            <person name="Ferreira P."/>
            <person name="Barriuso J."/>
            <person name="Kellner H."/>
            <person name="Castanera R."/>
            <person name="Alfaro M."/>
            <person name="Ramirez L."/>
            <person name="Pisabarro A.G."/>
            <person name="Kuo A."/>
            <person name="Tritt A."/>
            <person name="Lipzen A."/>
            <person name="He G."/>
            <person name="Yan M."/>
            <person name="Ng V."/>
            <person name="Cullen D."/>
            <person name="Martin F."/>
            <person name="Rosso M.-N."/>
            <person name="Henrissat B."/>
            <person name="Hibbett D."/>
            <person name="Martinez A.T."/>
            <person name="Grigoriev I.V."/>
        </authorList>
    </citation>
    <scope>NUCLEOTIDE SEQUENCE</scope>
    <source>
        <strain evidence="3">CBS 247.69</strain>
    </source>
</reference>
<comment type="caution">
    <text evidence="3">The sequence shown here is derived from an EMBL/GenBank/DDBJ whole genome shotgun (WGS) entry which is preliminary data.</text>
</comment>
<dbReference type="OrthoDB" id="3063271at2759"/>
<dbReference type="InterPro" id="IPR058504">
    <property type="entry name" value="DUF8191"/>
</dbReference>